<evidence type="ECO:0000313" key="1">
    <source>
        <dbReference type="EMBL" id="QKJ67461.1"/>
    </source>
</evidence>
<accession>A0A6M8SS07</accession>
<name>A0A6M8SS07_9NEIS</name>
<dbReference type="KEGG" id="dee:HQN60_12515"/>
<gene>
    <name evidence="1" type="ORF">HQN60_12515</name>
</gene>
<protein>
    <submittedName>
        <fullName evidence="1">Uncharacterized protein</fullName>
    </submittedName>
</protein>
<evidence type="ECO:0000313" key="2">
    <source>
        <dbReference type="Proteomes" id="UP000504844"/>
    </source>
</evidence>
<dbReference type="AlphaFoldDB" id="A0A6M8SS07"/>
<sequence length="124" mass="13309">MRSATDTLRDIAGGELVEDLGEVIRELNTAISLVDNGKGGSITVKINIKPAGRQSGAMRVGYDIKLSKPSQPRRESIMFGTPEGDLLATDPTQRQLDLRDINATSPTTVRDLGTTTQTTVKQVA</sequence>
<dbReference type="RefSeq" id="WP_173533963.1">
    <property type="nucleotide sequence ID" value="NZ_CP054143.1"/>
</dbReference>
<dbReference type="Proteomes" id="UP000504844">
    <property type="component" value="Chromosome"/>
</dbReference>
<dbReference type="EMBL" id="CP054143">
    <property type="protein sequence ID" value="QKJ67461.1"/>
    <property type="molecule type" value="Genomic_DNA"/>
</dbReference>
<keyword evidence="2" id="KW-1185">Reference proteome</keyword>
<proteinExistence type="predicted"/>
<organism evidence="1 2">
    <name type="scientific">Deefgea piscis</name>
    <dbReference type="NCBI Taxonomy" id="2739061"/>
    <lineage>
        <taxon>Bacteria</taxon>
        <taxon>Pseudomonadati</taxon>
        <taxon>Pseudomonadota</taxon>
        <taxon>Betaproteobacteria</taxon>
        <taxon>Neisseriales</taxon>
        <taxon>Chitinibacteraceae</taxon>
        <taxon>Deefgea</taxon>
    </lineage>
</organism>
<reference evidence="1 2" key="1">
    <citation type="submission" date="2020-05" db="EMBL/GenBank/DDBJ databases">
        <title>Complete genome sequence of Deefgea sp. D17.</title>
        <authorList>
            <person name="Bae J.-W."/>
            <person name="Han J.E."/>
        </authorList>
    </citation>
    <scope>NUCLEOTIDE SEQUENCE [LARGE SCALE GENOMIC DNA]</scope>
    <source>
        <strain evidence="1 2">D17</strain>
    </source>
</reference>